<keyword evidence="2" id="KW-1185">Reference proteome</keyword>
<proteinExistence type="predicted"/>
<dbReference type="AlphaFoldDB" id="A0A372MGU8"/>
<evidence type="ECO:0000313" key="1">
    <source>
        <dbReference type="EMBL" id="RFU95005.1"/>
    </source>
</evidence>
<reference evidence="1 2" key="2">
    <citation type="submission" date="2018-09" db="EMBL/GenBank/DDBJ databases">
        <title>Genome of Sphaerochaeta halotolerans strain 4-11.</title>
        <authorList>
            <person name="Nazina T.N."/>
            <person name="Sokolova D.S."/>
        </authorList>
    </citation>
    <scope>NUCLEOTIDE SEQUENCE [LARGE SCALE GENOMIC DNA]</scope>
    <source>
        <strain evidence="1 2">4-11</strain>
    </source>
</reference>
<organism evidence="1 2">
    <name type="scientific">Sphaerochaeta halotolerans</name>
    <dbReference type="NCBI Taxonomy" id="2293840"/>
    <lineage>
        <taxon>Bacteria</taxon>
        <taxon>Pseudomonadati</taxon>
        <taxon>Spirochaetota</taxon>
        <taxon>Spirochaetia</taxon>
        <taxon>Spirochaetales</taxon>
        <taxon>Sphaerochaetaceae</taxon>
        <taxon>Sphaerochaeta</taxon>
    </lineage>
</organism>
<dbReference type="Proteomes" id="UP000264002">
    <property type="component" value="Unassembled WGS sequence"/>
</dbReference>
<sequence>MCGIKAWFDYVQHGCRLLAKQYFLASMPGENNSIPGLLVSLVIFSKAFPPKSESFDLLYEED</sequence>
<accession>A0A372MGU8</accession>
<comment type="caution">
    <text evidence="1">The sequence shown here is derived from an EMBL/GenBank/DDBJ whole genome shotgun (WGS) entry which is preliminary data.</text>
</comment>
<gene>
    <name evidence="1" type="ORF">DYP60_07225</name>
</gene>
<evidence type="ECO:0000313" key="2">
    <source>
        <dbReference type="Proteomes" id="UP000264002"/>
    </source>
</evidence>
<reference evidence="2" key="1">
    <citation type="submission" date="2018-08" db="EMBL/GenBank/DDBJ databases">
        <authorList>
            <person name="Grouzdev D.S."/>
            <person name="Krutkina M.S."/>
        </authorList>
    </citation>
    <scope>NUCLEOTIDE SEQUENCE [LARGE SCALE GENOMIC DNA]</scope>
    <source>
        <strain evidence="2">4-11</strain>
    </source>
</reference>
<name>A0A372MGU8_9SPIR</name>
<protein>
    <submittedName>
        <fullName evidence="1">Uncharacterized protein</fullName>
    </submittedName>
</protein>
<dbReference type="EMBL" id="QUWK01000006">
    <property type="protein sequence ID" value="RFU95005.1"/>
    <property type="molecule type" value="Genomic_DNA"/>
</dbReference>